<reference evidence="2" key="1">
    <citation type="submission" date="2016-11" db="UniProtKB">
        <authorList>
            <consortium name="WormBaseParasite"/>
        </authorList>
    </citation>
    <scope>IDENTIFICATION</scope>
</reference>
<proteinExistence type="predicted"/>
<dbReference type="AlphaFoldDB" id="A0A1I8A7B9"/>
<dbReference type="Proteomes" id="UP000095287">
    <property type="component" value="Unplaced"/>
</dbReference>
<evidence type="ECO:0000313" key="1">
    <source>
        <dbReference type="Proteomes" id="UP000095287"/>
    </source>
</evidence>
<protein>
    <submittedName>
        <fullName evidence="2">EcoEI_R_C domain-containing protein</fullName>
    </submittedName>
</protein>
<name>A0A1I8A7B9_9BILA</name>
<organism evidence="1 2">
    <name type="scientific">Steinernema glaseri</name>
    <dbReference type="NCBI Taxonomy" id="37863"/>
    <lineage>
        <taxon>Eukaryota</taxon>
        <taxon>Metazoa</taxon>
        <taxon>Ecdysozoa</taxon>
        <taxon>Nematoda</taxon>
        <taxon>Chromadorea</taxon>
        <taxon>Rhabditida</taxon>
        <taxon>Tylenchina</taxon>
        <taxon>Panagrolaimomorpha</taxon>
        <taxon>Strongyloidoidea</taxon>
        <taxon>Steinernematidae</taxon>
        <taxon>Steinernema</taxon>
    </lineage>
</organism>
<accession>A0A1I8A7B9</accession>
<sequence length="167" mass="18783">MNVSDADVDELLDVASQWNFTQVYERVYSKLRSQALRLIEEYGPPLSFVDALSALTVEQKAHVEELAKGHQKSELERIFRGLIASLPFEDQHQLRSQALRLIEEYGPPLSFVDALSALTVEQKAHVEELAKGHQKSELERISRGLIASLPFEDQHQVGPARGALTHN</sequence>
<keyword evidence="1" id="KW-1185">Reference proteome</keyword>
<dbReference type="WBParaSite" id="L893_g33593.t1">
    <property type="protein sequence ID" value="L893_g33593.t1"/>
    <property type="gene ID" value="L893_g33593"/>
</dbReference>
<evidence type="ECO:0000313" key="2">
    <source>
        <dbReference type="WBParaSite" id="L893_g33593.t1"/>
    </source>
</evidence>